<evidence type="ECO:0000259" key="10">
    <source>
        <dbReference type="PROSITE" id="PS50157"/>
    </source>
</evidence>
<proteinExistence type="predicted"/>
<dbReference type="AlphaFoldDB" id="A0AAF5DNC9"/>
<feature type="domain" description="C2H2-type" evidence="10">
    <location>
        <begin position="547"/>
        <end position="574"/>
    </location>
</feature>
<feature type="compositionally biased region" description="Polar residues" evidence="8">
    <location>
        <begin position="153"/>
        <end position="162"/>
    </location>
</feature>
<dbReference type="InterPro" id="IPR050331">
    <property type="entry name" value="Zinc_finger"/>
</dbReference>
<name>A0AAF5DNC9_STRER</name>
<dbReference type="PROSITE" id="PS00028">
    <property type="entry name" value="ZINC_FINGER_C2H2_1"/>
    <property type="match status" value="5"/>
</dbReference>
<protein>
    <submittedName>
        <fullName evidence="12">C2H2-type domain-containing protein</fullName>
    </submittedName>
</protein>
<keyword evidence="2" id="KW-0479">Metal-binding</keyword>
<feature type="transmembrane region" description="Helical" evidence="9">
    <location>
        <begin position="7"/>
        <end position="25"/>
    </location>
</feature>
<keyword evidence="9" id="KW-0472">Membrane</keyword>
<keyword evidence="4 7" id="KW-0863">Zinc-finger</keyword>
<dbReference type="GO" id="GO:0008270">
    <property type="term" value="F:zinc ion binding"/>
    <property type="evidence" value="ECO:0007669"/>
    <property type="project" value="UniProtKB-KW"/>
</dbReference>
<evidence type="ECO:0000256" key="5">
    <source>
        <dbReference type="ARBA" id="ARBA00022833"/>
    </source>
</evidence>
<dbReference type="SMART" id="SM00355">
    <property type="entry name" value="ZnF_C2H2"/>
    <property type="match status" value="6"/>
</dbReference>
<feature type="compositionally biased region" description="Basic and acidic residues" evidence="8">
    <location>
        <begin position="142"/>
        <end position="152"/>
    </location>
</feature>
<evidence type="ECO:0000256" key="3">
    <source>
        <dbReference type="ARBA" id="ARBA00022737"/>
    </source>
</evidence>
<dbReference type="PROSITE" id="PS50157">
    <property type="entry name" value="ZINC_FINGER_C2H2_2"/>
    <property type="match status" value="5"/>
</dbReference>
<keyword evidence="6" id="KW-0539">Nucleus</keyword>
<dbReference type="Pfam" id="PF00096">
    <property type="entry name" value="zf-C2H2"/>
    <property type="match status" value="4"/>
</dbReference>
<sequence length="674" mass="76390">VSHFYQICLNLKIFNIIILLIIMSINGDFLKCVEIRSNKDNLSSLWTKVKLNKDQIIGVIDKNSTNDPNAILLFGLIRPEPTAIMDAINVTVKTLDNKIYVQTKREIEENEKLISNKWINNIDKNEENISILDEDKVDIIDDKDKGITDDGKNSPTLNYDDSSTNEDKSQSSSQTIKESYSFNCSEDNDPNDQHRCHLCSKSFSSASGLKQHSHIHCSSKPFRCHICNKSYTQFSNLCRHRRVHLDGWTCNNCNLSLPNHSSLIKHRSLCEMASTLYKPIANPHTLLNVSNYWSPFLNNNSNVLFPFPNPLFPAIGFPDFRNNLINNTGFVDNSSESETNNNSSNTSETDLIPKLFKNIEINLPSELRNISASSQLNNSTPQNNDTNPLDLSINKNNDKNINEGMEVDEKEEDVSKEKDKNDTDKSNNFTLFQPQLNIVPSVPSPVTKLQESNPLMSLLEQTVKNNSEKLSDITPTINPFSPSTFFSMLQRPFPYPNLLSQGNLQPQHTINNMNNGNINGLRTSNKGTTNGLSLISTPHFKNNKDRYTCKFCNKVFPRSANLTRHLRTHTGEQPYKCQYCERSFSISSNLQRHVRNIHNKEKPFKCDQCDRCFGQQTNLDRHIKKHENGSIGCPSGKQSTSPPTIHNKLPNGIDFTPQSILAATKNVLFNRPLI</sequence>
<dbReference type="FunFam" id="3.30.160.60:FF:000112">
    <property type="entry name" value="Mds1 and evi1 complex locus protein"/>
    <property type="match status" value="1"/>
</dbReference>
<dbReference type="FunFam" id="3.30.160.60:FF:000159">
    <property type="entry name" value="Mds1 and evi1 complex locus protein"/>
    <property type="match status" value="1"/>
</dbReference>
<feature type="domain" description="C2H2-type" evidence="10">
    <location>
        <begin position="222"/>
        <end position="244"/>
    </location>
</feature>
<dbReference type="FunFam" id="3.30.160.60:FF:000446">
    <property type="entry name" value="Zinc finger protein"/>
    <property type="match status" value="1"/>
</dbReference>
<feature type="compositionally biased region" description="Polar residues" evidence="8">
    <location>
        <begin position="374"/>
        <end position="395"/>
    </location>
</feature>
<accession>A0AAF5DNC9</accession>
<feature type="domain" description="C2H2-type" evidence="10">
    <location>
        <begin position="604"/>
        <end position="631"/>
    </location>
</feature>
<dbReference type="WBParaSite" id="TCONS_00015622.p1">
    <property type="protein sequence ID" value="TCONS_00015622.p1"/>
    <property type="gene ID" value="XLOC_010206"/>
</dbReference>
<dbReference type="Gene3D" id="3.30.160.60">
    <property type="entry name" value="Classic Zinc Finger"/>
    <property type="match status" value="4"/>
</dbReference>
<keyword evidence="3" id="KW-0677">Repeat</keyword>
<feature type="compositionally biased region" description="Basic and acidic residues" evidence="8">
    <location>
        <begin position="413"/>
        <end position="425"/>
    </location>
</feature>
<evidence type="ECO:0000313" key="12">
    <source>
        <dbReference type="WBParaSite" id="TCONS_00015622.p1"/>
    </source>
</evidence>
<reference evidence="12" key="1">
    <citation type="submission" date="2024-02" db="UniProtKB">
        <authorList>
            <consortium name="WormBaseParasite"/>
        </authorList>
    </citation>
    <scope>IDENTIFICATION</scope>
</reference>
<evidence type="ECO:0000256" key="8">
    <source>
        <dbReference type="SAM" id="MobiDB-lite"/>
    </source>
</evidence>
<keyword evidence="9" id="KW-1133">Transmembrane helix</keyword>
<evidence type="ECO:0000256" key="2">
    <source>
        <dbReference type="ARBA" id="ARBA00022723"/>
    </source>
</evidence>
<dbReference type="PANTHER" id="PTHR16515:SF49">
    <property type="entry name" value="GASTRULA ZINC FINGER PROTEIN XLCGF49.1-LIKE-RELATED"/>
    <property type="match status" value="1"/>
</dbReference>
<keyword evidence="5" id="KW-0862">Zinc</keyword>
<dbReference type="Proteomes" id="UP000035681">
    <property type="component" value="Unplaced"/>
</dbReference>
<evidence type="ECO:0000256" key="6">
    <source>
        <dbReference type="ARBA" id="ARBA00023242"/>
    </source>
</evidence>
<feature type="region of interest" description="Disordered" evidence="8">
    <location>
        <begin position="374"/>
        <end position="428"/>
    </location>
</feature>
<evidence type="ECO:0000256" key="4">
    <source>
        <dbReference type="ARBA" id="ARBA00022771"/>
    </source>
</evidence>
<dbReference type="GO" id="GO:0000122">
    <property type="term" value="P:negative regulation of transcription by RNA polymerase II"/>
    <property type="evidence" value="ECO:0007669"/>
    <property type="project" value="UniProtKB-ARBA"/>
</dbReference>
<organism evidence="11 12">
    <name type="scientific">Strongyloides stercoralis</name>
    <name type="common">Threadworm</name>
    <dbReference type="NCBI Taxonomy" id="6248"/>
    <lineage>
        <taxon>Eukaryota</taxon>
        <taxon>Metazoa</taxon>
        <taxon>Ecdysozoa</taxon>
        <taxon>Nematoda</taxon>
        <taxon>Chromadorea</taxon>
        <taxon>Rhabditida</taxon>
        <taxon>Tylenchina</taxon>
        <taxon>Panagrolaimomorpha</taxon>
        <taxon>Strongyloidoidea</taxon>
        <taxon>Strongyloididae</taxon>
        <taxon>Strongyloides</taxon>
    </lineage>
</organism>
<evidence type="ECO:0000313" key="11">
    <source>
        <dbReference type="Proteomes" id="UP000035681"/>
    </source>
</evidence>
<keyword evidence="11" id="KW-1185">Reference proteome</keyword>
<dbReference type="SUPFAM" id="SSF57667">
    <property type="entry name" value="beta-beta-alpha zinc fingers"/>
    <property type="match status" value="3"/>
</dbReference>
<feature type="domain" description="C2H2-type" evidence="10">
    <location>
        <begin position="575"/>
        <end position="603"/>
    </location>
</feature>
<feature type="domain" description="C2H2-type" evidence="10">
    <location>
        <begin position="194"/>
        <end position="221"/>
    </location>
</feature>
<comment type="subcellular location">
    <subcellularLocation>
        <location evidence="1">Nucleus</location>
    </subcellularLocation>
</comment>
<dbReference type="InterPro" id="IPR013087">
    <property type="entry name" value="Znf_C2H2_type"/>
</dbReference>
<dbReference type="InterPro" id="IPR036236">
    <property type="entry name" value="Znf_C2H2_sf"/>
</dbReference>
<dbReference type="GO" id="GO:0005634">
    <property type="term" value="C:nucleus"/>
    <property type="evidence" value="ECO:0007669"/>
    <property type="project" value="UniProtKB-SubCell"/>
</dbReference>
<keyword evidence="9" id="KW-0812">Transmembrane</keyword>
<evidence type="ECO:0000256" key="1">
    <source>
        <dbReference type="ARBA" id="ARBA00004123"/>
    </source>
</evidence>
<evidence type="ECO:0000256" key="7">
    <source>
        <dbReference type="PROSITE-ProRule" id="PRU00042"/>
    </source>
</evidence>
<evidence type="ECO:0000256" key="9">
    <source>
        <dbReference type="SAM" id="Phobius"/>
    </source>
</evidence>
<feature type="region of interest" description="Disordered" evidence="8">
    <location>
        <begin position="142"/>
        <end position="174"/>
    </location>
</feature>
<dbReference type="FunFam" id="3.30.160.60:FF:000929">
    <property type="entry name" value="Uncharacterized protein, isoform B"/>
    <property type="match status" value="1"/>
</dbReference>
<dbReference type="PANTHER" id="PTHR16515">
    <property type="entry name" value="PR DOMAIN ZINC FINGER PROTEIN"/>
    <property type="match status" value="1"/>
</dbReference>